<keyword evidence="1" id="KW-1133">Transmembrane helix</keyword>
<dbReference type="PATRIC" id="fig|1265818.5.peg.1982"/>
<name>W7BE54_9LIST</name>
<feature type="transmembrane region" description="Helical" evidence="1">
    <location>
        <begin position="17"/>
        <end position="38"/>
    </location>
</feature>
<evidence type="ECO:0000313" key="2">
    <source>
        <dbReference type="EMBL" id="EUJ18058.1"/>
    </source>
</evidence>
<dbReference type="EMBL" id="AOCG01000011">
    <property type="protein sequence ID" value="EUJ18058.1"/>
    <property type="molecule type" value="Genomic_DNA"/>
</dbReference>
<dbReference type="RefSeq" id="WP_241463165.1">
    <property type="nucleotide sequence ID" value="NZ_AOCG01000011.1"/>
</dbReference>
<dbReference type="STRING" id="1265818.MAQA_09851"/>
<comment type="caution">
    <text evidence="2">The sequence shown here is derived from an EMBL/GenBank/DDBJ whole genome shotgun (WGS) entry which is preliminary data.</text>
</comment>
<keyword evidence="1" id="KW-0812">Transmembrane</keyword>
<accession>W7BE54</accession>
<keyword evidence="1" id="KW-0472">Membrane</keyword>
<dbReference type="Proteomes" id="UP000019246">
    <property type="component" value="Unassembled WGS sequence"/>
</dbReference>
<evidence type="ECO:0000313" key="3">
    <source>
        <dbReference type="Proteomes" id="UP000019246"/>
    </source>
</evidence>
<feature type="transmembrane region" description="Helical" evidence="1">
    <location>
        <begin position="44"/>
        <end position="67"/>
    </location>
</feature>
<sequence>MSFKYEFIVIAKETGKVALNAVIMACIVYIAKGMIVFSSEIINLGIYVIIGVITYGLLTTITDFKFVRKFLLGKGKME</sequence>
<protein>
    <submittedName>
        <fullName evidence="2">Uncharacterized protein</fullName>
    </submittedName>
</protein>
<proteinExistence type="predicted"/>
<evidence type="ECO:0000256" key="1">
    <source>
        <dbReference type="SAM" id="Phobius"/>
    </source>
</evidence>
<organism evidence="2 3">
    <name type="scientific">Listeria aquatica FSL S10-1188</name>
    <dbReference type="NCBI Taxonomy" id="1265818"/>
    <lineage>
        <taxon>Bacteria</taxon>
        <taxon>Bacillati</taxon>
        <taxon>Bacillota</taxon>
        <taxon>Bacilli</taxon>
        <taxon>Bacillales</taxon>
        <taxon>Listeriaceae</taxon>
        <taxon>Listeria</taxon>
    </lineage>
</organism>
<keyword evidence="3" id="KW-1185">Reference proteome</keyword>
<reference evidence="2 3" key="1">
    <citation type="journal article" date="2014" name="Int. J. Syst. Evol. Microbiol.">
        <title>Listeria floridensis sp. nov., Listeria aquatica sp. nov., Listeria cornellensis sp. nov., Listeria riparia sp. nov. and Listeria grandensis sp. nov., from agricultural and natural environments.</title>
        <authorList>
            <person name="den Bakker H.C."/>
            <person name="Warchocki S."/>
            <person name="Wright E.M."/>
            <person name="Allred A.F."/>
            <person name="Ahlstrom C."/>
            <person name="Manuel C.S."/>
            <person name="Stasiewicz M.J."/>
            <person name="Burrell A."/>
            <person name="Roof S."/>
            <person name="Strawn L."/>
            <person name="Fortes E.D."/>
            <person name="Nightingale K.K."/>
            <person name="Kephart D."/>
            <person name="Wiedmann M."/>
        </authorList>
    </citation>
    <scope>NUCLEOTIDE SEQUENCE [LARGE SCALE GENOMIC DNA]</scope>
    <source>
        <strain evidence="2 3">FSL S10-1188</strain>
    </source>
</reference>
<gene>
    <name evidence="2" type="ORF">MAQA_09851</name>
</gene>
<dbReference type="AlphaFoldDB" id="W7BE54"/>